<organism evidence="1 2">
    <name type="scientific">Scortum barcoo</name>
    <name type="common">barcoo grunter</name>
    <dbReference type="NCBI Taxonomy" id="214431"/>
    <lineage>
        <taxon>Eukaryota</taxon>
        <taxon>Metazoa</taxon>
        <taxon>Chordata</taxon>
        <taxon>Craniata</taxon>
        <taxon>Vertebrata</taxon>
        <taxon>Euteleostomi</taxon>
        <taxon>Actinopterygii</taxon>
        <taxon>Neopterygii</taxon>
        <taxon>Teleostei</taxon>
        <taxon>Neoteleostei</taxon>
        <taxon>Acanthomorphata</taxon>
        <taxon>Eupercaria</taxon>
        <taxon>Centrarchiformes</taxon>
        <taxon>Terapontoidei</taxon>
        <taxon>Terapontidae</taxon>
        <taxon>Scortum</taxon>
    </lineage>
</organism>
<accession>A0ACB8VQI2</accession>
<protein>
    <submittedName>
        <fullName evidence="1">Uncharacterized protein</fullName>
    </submittedName>
</protein>
<keyword evidence="2" id="KW-1185">Reference proteome</keyword>
<proteinExistence type="predicted"/>
<dbReference type="Proteomes" id="UP000831701">
    <property type="component" value="Chromosome 19"/>
</dbReference>
<comment type="caution">
    <text evidence="1">The sequence shown here is derived from an EMBL/GenBank/DDBJ whole genome shotgun (WGS) entry which is preliminary data.</text>
</comment>
<evidence type="ECO:0000313" key="2">
    <source>
        <dbReference type="Proteomes" id="UP000831701"/>
    </source>
</evidence>
<sequence length="19" mass="2290">MIQDVVWLRNTQSVCLVRE</sequence>
<reference evidence="1" key="1">
    <citation type="submission" date="2022-04" db="EMBL/GenBank/DDBJ databases">
        <title>Jade perch genome.</title>
        <authorList>
            <person name="Chao B."/>
        </authorList>
    </citation>
    <scope>NUCLEOTIDE SEQUENCE</scope>
    <source>
        <strain evidence="1">CB-2022</strain>
    </source>
</reference>
<name>A0ACB8VQI2_9TELE</name>
<gene>
    <name evidence="1" type="ORF">L3Q82_015519</name>
</gene>
<evidence type="ECO:0000313" key="1">
    <source>
        <dbReference type="EMBL" id="KAI3357669.1"/>
    </source>
</evidence>
<dbReference type="EMBL" id="CM041549">
    <property type="protein sequence ID" value="KAI3357669.1"/>
    <property type="molecule type" value="Genomic_DNA"/>
</dbReference>